<dbReference type="RefSeq" id="WP_188928623.1">
    <property type="nucleotide sequence ID" value="NZ_BMJC01000001.1"/>
</dbReference>
<evidence type="ECO:0000256" key="1">
    <source>
        <dbReference type="SAM" id="SignalP"/>
    </source>
</evidence>
<evidence type="ECO:0000313" key="4">
    <source>
        <dbReference type="Proteomes" id="UP000607559"/>
    </source>
</evidence>
<protein>
    <recommendedName>
        <fullName evidence="2">Secretion system C-terminal sorting domain-containing protein</fullName>
    </recommendedName>
</protein>
<gene>
    <name evidence="3" type="ORF">GCM10011511_07120</name>
</gene>
<accession>A0A8J2XQV4</accession>
<proteinExistence type="predicted"/>
<dbReference type="NCBIfam" id="TIGR04183">
    <property type="entry name" value="Por_Secre_tail"/>
    <property type="match status" value="1"/>
</dbReference>
<dbReference type="InterPro" id="IPR026444">
    <property type="entry name" value="Secre_tail"/>
</dbReference>
<evidence type="ECO:0000259" key="2">
    <source>
        <dbReference type="Pfam" id="PF18962"/>
    </source>
</evidence>
<reference evidence="3" key="2">
    <citation type="submission" date="2020-09" db="EMBL/GenBank/DDBJ databases">
        <authorList>
            <person name="Sun Q."/>
            <person name="Zhou Y."/>
        </authorList>
    </citation>
    <scope>NUCLEOTIDE SEQUENCE</scope>
    <source>
        <strain evidence="3">CGMCC 1.15448</strain>
    </source>
</reference>
<dbReference type="EMBL" id="BMJC01000001">
    <property type="protein sequence ID" value="GGA86619.1"/>
    <property type="molecule type" value="Genomic_DNA"/>
</dbReference>
<dbReference type="AlphaFoldDB" id="A0A8J2XQV4"/>
<feature type="signal peptide" evidence="1">
    <location>
        <begin position="1"/>
        <end position="23"/>
    </location>
</feature>
<keyword evidence="1" id="KW-0732">Signal</keyword>
<reference evidence="3" key="1">
    <citation type="journal article" date="2014" name="Int. J. Syst. Evol. Microbiol.">
        <title>Complete genome sequence of Corynebacterium casei LMG S-19264T (=DSM 44701T), isolated from a smear-ripened cheese.</title>
        <authorList>
            <consortium name="US DOE Joint Genome Institute (JGI-PGF)"/>
            <person name="Walter F."/>
            <person name="Albersmeier A."/>
            <person name="Kalinowski J."/>
            <person name="Ruckert C."/>
        </authorList>
    </citation>
    <scope>NUCLEOTIDE SEQUENCE</scope>
    <source>
        <strain evidence="3">CGMCC 1.15448</strain>
    </source>
</reference>
<sequence>MKNDARVVVYLLLIVFHYCNAHGQTVSGTVNSYYQVTAVNTATNTVTVSNAAGLTAGQRVFLYQAKGAVITSTNTSGYGDITTLNNAGGYELNTICSISGNQVWLVNTMVHTYDPTGQVQLVTVPSSPSLTVSGTVTGASWNPATGTGGIVALEATGTINLNAGINVSGQGFQGGALVNYAIPPYNCDWTVTVSDYYFGLTASGYYNGGKKGEGIAAYIVNEEYGRGKLANGGGGGDNGNSGGAGGGNYGVGGAGGQRTGESFFDCHAQYPGIGGAALSALGYSTAANRIFFGGGGGSGQENNGVGEPGANGGGIIFLSAPTIVGGGGQLLAYGLRPTNPTNTDPLQAEGDGGGGGGAGGTIVLNAATITGSITAQAYGGRGSDASNLVNDCTGPGGGGGGGIIWAAGGVFPAAVSATVTGGANGVVSSGNSKLSCQGASNGATSGAAGLSQSGYTLPVSAGPVCTILASPALQYLNASRGDQDVILTWGLSSSAAATDIRSFIIQRSTDLAHFDSLATLPCSQAVIDYQYTDAAVNIDGAVAYRLAWKDDAGDWSYSRIVAVPGMPGPDAASIRLYPNPATDHLTMTVISNSGGDAAITVSNALGQSLLIKPVTLHRGLNTISVALNTLAPATYFLVLESAGRRLVKPFLKRNE</sequence>
<dbReference type="Proteomes" id="UP000607559">
    <property type="component" value="Unassembled WGS sequence"/>
</dbReference>
<evidence type="ECO:0000313" key="3">
    <source>
        <dbReference type="EMBL" id="GGA86619.1"/>
    </source>
</evidence>
<dbReference type="Pfam" id="PF18962">
    <property type="entry name" value="Por_Secre_tail"/>
    <property type="match status" value="1"/>
</dbReference>
<keyword evidence="4" id="KW-1185">Reference proteome</keyword>
<organism evidence="3 4">
    <name type="scientific">Puia dinghuensis</name>
    <dbReference type="NCBI Taxonomy" id="1792502"/>
    <lineage>
        <taxon>Bacteria</taxon>
        <taxon>Pseudomonadati</taxon>
        <taxon>Bacteroidota</taxon>
        <taxon>Chitinophagia</taxon>
        <taxon>Chitinophagales</taxon>
        <taxon>Chitinophagaceae</taxon>
        <taxon>Puia</taxon>
    </lineage>
</organism>
<name>A0A8J2XQV4_9BACT</name>
<feature type="domain" description="Secretion system C-terminal sorting" evidence="2">
    <location>
        <begin position="576"/>
        <end position="645"/>
    </location>
</feature>
<feature type="chain" id="PRO_5035202945" description="Secretion system C-terminal sorting domain-containing protein" evidence="1">
    <location>
        <begin position="24"/>
        <end position="655"/>
    </location>
</feature>
<comment type="caution">
    <text evidence="3">The sequence shown here is derived from an EMBL/GenBank/DDBJ whole genome shotgun (WGS) entry which is preliminary data.</text>
</comment>